<organism evidence="2 4">
    <name type="scientific">Legionella cincinnatiensis</name>
    <dbReference type="NCBI Taxonomy" id="28085"/>
    <lineage>
        <taxon>Bacteria</taxon>
        <taxon>Pseudomonadati</taxon>
        <taxon>Pseudomonadota</taxon>
        <taxon>Gammaproteobacteria</taxon>
        <taxon>Legionellales</taxon>
        <taxon>Legionellaceae</taxon>
        <taxon>Legionella</taxon>
    </lineage>
</organism>
<dbReference type="RefSeq" id="WP_058464150.1">
    <property type="nucleotide sequence ID" value="NZ_CAAAHQ010000013.1"/>
</dbReference>
<dbReference type="AlphaFoldDB" id="A0A378IFK8"/>
<dbReference type="Proteomes" id="UP000054854">
    <property type="component" value="Unassembled WGS sequence"/>
</dbReference>
<proteinExistence type="predicted"/>
<name>A0A378IFK8_9GAMM</name>
<accession>A0A378IFK8</accession>
<evidence type="ECO:0000313" key="1">
    <source>
        <dbReference type="EMBL" id="KTC92171.1"/>
    </source>
</evidence>
<dbReference type="EMBL" id="UGNX01000001">
    <property type="protein sequence ID" value="STX33525.1"/>
    <property type="molecule type" value="Genomic_DNA"/>
</dbReference>
<evidence type="ECO:0000313" key="4">
    <source>
        <dbReference type="Proteomes" id="UP000255316"/>
    </source>
</evidence>
<gene>
    <name evidence="1" type="ORF">Lcin_0950</name>
    <name evidence="2" type="ORF">NCTC12438_00096</name>
</gene>
<reference evidence="1 3" key="1">
    <citation type="submission" date="2015-11" db="EMBL/GenBank/DDBJ databases">
        <title>Genomic analysis of 38 Legionella species identifies large and diverse effector repertoires.</title>
        <authorList>
            <person name="Burstein D."/>
            <person name="Amaro F."/>
            <person name="Zusman T."/>
            <person name="Lifshitz Z."/>
            <person name="Cohen O."/>
            <person name="Gilbert J.A."/>
            <person name="Pupko T."/>
            <person name="Shuman H.A."/>
            <person name="Segal G."/>
        </authorList>
    </citation>
    <scope>NUCLEOTIDE SEQUENCE [LARGE SCALE GENOMIC DNA]</scope>
    <source>
        <strain evidence="1 3">CDC#72-OH-14</strain>
    </source>
</reference>
<dbReference type="Proteomes" id="UP000255316">
    <property type="component" value="Unassembled WGS sequence"/>
</dbReference>
<sequence length="129" mass="14687">MNESDPQQKFKTQLHLLKVPANEREANIIAIYAVLINEQLIGHIDNVPNIFLQIKSIIENINLNDGADIAKSLCLIKEKIEDSNENYTNKNIADIISAFSKKNNFTFRQIRNELAQSNAEIKSILNSYD</sequence>
<dbReference type="EMBL" id="LNXX01000007">
    <property type="protein sequence ID" value="KTC92171.1"/>
    <property type="molecule type" value="Genomic_DNA"/>
</dbReference>
<evidence type="ECO:0000313" key="3">
    <source>
        <dbReference type="Proteomes" id="UP000054854"/>
    </source>
</evidence>
<keyword evidence="3" id="KW-1185">Reference proteome</keyword>
<dbReference type="OrthoDB" id="5652346at2"/>
<protein>
    <submittedName>
        <fullName evidence="2">Ankyrin repeat protein</fullName>
    </submittedName>
</protein>
<evidence type="ECO:0000313" key="2">
    <source>
        <dbReference type="EMBL" id="STX33525.1"/>
    </source>
</evidence>
<reference evidence="2 4" key="2">
    <citation type="submission" date="2018-06" db="EMBL/GenBank/DDBJ databases">
        <authorList>
            <consortium name="Pathogen Informatics"/>
            <person name="Doyle S."/>
        </authorList>
    </citation>
    <scope>NUCLEOTIDE SEQUENCE [LARGE SCALE GENOMIC DNA]</scope>
    <source>
        <strain evidence="2 4">NCTC12438</strain>
    </source>
</reference>